<dbReference type="EMBL" id="CP050267">
    <property type="protein sequence ID" value="QIR07803.1"/>
    <property type="molecule type" value="Genomic_DNA"/>
</dbReference>
<gene>
    <name evidence="4" type="ORF">HBA18_15530</name>
</gene>
<keyword evidence="5" id="KW-1185">Reference proteome</keyword>
<evidence type="ECO:0000313" key="4">
    <source>
        <dbReference type="EMBL" id="QIR07803.1"/>
    </source>
</evidence>
<dbReference type="RefSeq" id="WP_096632040.1">
    <property type="nucleotide sequence ID" value="NZ_CP050267.1"/>
</dbReference>
<dbReference type="InterPro" id="IPR027385">
    <property type="entry name" value="Beta-barrel_OMP"/>
</dbReference>
<feature type="chain" id="PRO_5045462320" evidence="2">
    <location>
        <begin position="23"/>
        <end position="169"/>
    </location>
</feature>
<proteinExistence type="predicted"/>
<feature type="signal peptide" evidence="2">
    <location>
        <begin position="1"/>
        <end position="22"/>
    </location>
</feature>
<dbReference type="InterPro" id="IPR011250">
    <property type="entry name" value="OMP/PagP_B-barrel"/>
</dbReference>
<organism evidence="4 5">
    <name type="scientific">Salinivibrio costicola</name>
    <name type="common">Vibrio costicola</name>
    <dbReference type="NCBI Taxonomy" id="51367"/>
    <lineage>
        <taxon>Bacteria</taxon>
        <taxon>Pseudomonadati</taxon>
        <taxon>Pseudomonadota</taxon>
        <taxon>Gammaproteobacteria</taxon>
        <taxon>Vibrionales</taxon>
        <taxon>Vibrionaceae</taxon>
        <taxon>Salinivibrio</taxon>
    </lineage>
</organism>
<evidence type="ECO:0000259" key="3">
    <source>
        <dbReference type="Pfam" id="PF13505"/>
    </source>
</evidence>
<evidence type="ECO:0000313" key="5">
    <source>
        <dbReference type="Proteomes" id="UP000501408"/>
    </source>
</evidence>
<name>A0ABX6K8F3_SALCS</name>
<dbReference type="Pfam" id="PF13505">
    <property type="entry name" value="OMP_b-brl"/>
    <property type="match status" value="1"/>
</dbReference>
<accession>A0ABX6K8F3</accession>
<feature type="domain" description="Outer membrane protein beta-barrel" evidence="3">
    <location>
        <begin position="9"/>
        <end position="169"/>
    </location>
</feature>
<keyword evidence="1 2" id="KW-0732">Signal</keyword>
<sequence>MKKLMPLAVLCTSALIATSATAQTSPLSVGASASITDVKYAGQTETGHTWEANGTLRLTDYSSLYTGYGQTTADFEDSNGIERTLTSSYIPVALQFTVPGEMGSLYLRGGANYYRTEFGSEKDIGWGAIGTIGVKLNTTTGPGLAFELTYADRGDAETSSVTVGTSIGF</sequence>
<protein>
    <submittedName>
        <fullName evidence="4">Porin family protein</fullName>
    </submittedName>
</protein>
<evidence type="ECO:0000256" key="1">
    <source>
        <dbReference type="ARBA" id="ARBA00022729"/>
    </source>
</evidence>
<dbReference type="SUPFAM" id="SSF56925">
    <property type="entry name" value="OMPA-like"/>
    <property type="match status" value="1"/>
</dbReference>
<dbReference type="Proteomes" id="UP000501408">
    <property type="component" value="Chromosome 2"/>
</dbReference>
<evidence type="ECO:0000256" key="2">
    <source>
        <dbReference type="SAM" id="SignalP"/>
    </source>
</evidence>
<reference evidence="4 5" key="1">
    <citation type="submission" date="2020-03" db="EMBL/GenBank/DDBJ databases">
        <title>Genome mining reveals the biosynthetic pathways of PHA and ectoines of the halophilic strain Salinivibrio costicola M318 isolated from fermented shrimp paste.</title>
        <authorList>
            <person name="Doan T.V."/>
            <person name="Tran L.T."/>
            <person name="Trieu T.A."/>
            <person name="Nguyen Q.V."/>
            <person name="Quach T.N."/>
            <person name="Phi T.Q."/>
            <person name="Kumar S."/>
        </authorList>
    </citation>
    <scope>NUCLEOTIDE SEQUENCE [LARGE SCALE GENOMIC DNA]</scope>
    <source>
        <strain evidence="4 5">M318</strain>
    </source>
</reference>